<evidence type="ECO:0000313" key="1">
    <source>
        <dbReference type="EMBL" id="GME95722.1"/>
    </source>
</evidence>
<evidence type="ECO:0000313" key="2">
    <source>
        <dbReference type="Proteomes" id="UP001165064"/>
    </source>
</evidence>
<protein>
    <submittedName>
        <fullName evidence="1">Unnamed protein product</fullName>
    </submittedName>
</protein>
<name>A0ACB5TUM9_AMBMO</name>
<reference evidence="1" key="1">
    <citation type="submission" date="2023-04" db="EMBL/GenBank/DDBJ databases">
        <title>Ambrosiozyma monospora NBRC 10751.</title>
        <authorList>
            <person name="Ichikawa N."/>
            <person name="Sato H."/>
            <person name="Tonouchi N."/>
        </authorList>
    </citation>
    <scope>NUCLEOTIDE SEQUENCE</scope>
    <source>
        <strain evidence="1">NBRC 10751</strain>
    </source>
</reference>
<comment type="caution">
    <text evidence="1">The sequence shown here is derived from an EMBL/GenBank/DDBJ whole genome shotgun (WGS) entry which is preliminary data.</text>
</comment>
<dbReference type="Proteomes" id="UP001165064">
    <property type="component" value="Unassembled WGS sequence"/>
</dbReference>
<sequence>MSKMMKAGQLLNLSTKSNTIHFQDKFYLPLSGFHTLGLNSNLCNVGGLSYLSYDASLYSRFFFVSQQSPLRFFMSLNGGDILPSLGSITNLKSVADLKNGSAIGITYKVGNSVDCELFYKVPLSYKDSPFVKPGFGFTVTINGDY</sequence>
<gene>
    <name evidence="1" type="ORF">Amon02_000979900</name>
</gene>
<proteinExistence type="predicted"/>
<organism evidence="1 2">
    <name type="scientific">Ambrosiozyma monospora</name>
    <name type="common">Yeast</name>
    <name type="synonym">Endomycopsis monosporus</name>
    <dbReference type="NCBI Taxonomy" id="43982"/>
    <lineage>
        <taxon>Eukaryota</taxon>
        <taxon>Fungi</taxon>
        <taxon>Dikarya</taxon>
        <taxon>Ascomycota</taxon>
        <taxon>Saccharomycotina</taxon>
        <taxon>Pichiomycetes</taxon>
        <taxon>Pichiales</taxon>
        <taxon>Pichiaceae</taxon>
        <taxon>Ambrosiozyma</taxon>
    </lineage>
</organism>
<dbReference type="EMBL" id="BSXS01009519">
    <property type="protein sequence ID" value="GME95722.1"/>
    <property type="molecule type" value="Genomic_DNA"/>
</dbReference>
<accession>A0ACB5TUM9</accession>
<keyword evidence="2" id="KW-1185">Reference proteome</keyword>